<feature type="site" description="Important for catalytic activity, responsible for pKa modulation of the active site Glu and correct orientation of both the proton donor and substrate" evidence="7">
    <location>
        <position position="171"/>
    </location>
</feature>
<dbReference type="InterPro" id="IPR006311">
    <property type="entry name" value="TAT_signal"/>
</dbReference>
<accession>A0A7S7NSB8</accession>
<dbReference type="InterPro" id="IPR052176">
    <property type="entry name" value="Glycosyl_Hydrlase_43_Enz"/>
</dbReference>
<comment type="similarity">
    <text evidence="1 8">Belongs to the glycosyl hydrolase 43 family.</text>
</comment>
<evidence type="ECO:0000256" key="8">
    <source>
        <dbReference type="RuleBase" id="RU361187"/>
    </source>
</evidence>
<evidence type="ECO:0000313" key="9">
    <source>
        <dbReference type="EMBL" id="QOY88936.1"/>
    </source>
</evidence>
<dbReference type="RefSeq" id="WP_194450599.1">
    <property type="nucleotide sequence ID" value="NZ_CP063849.1"/>
</dbReference>
<dbReference type="InterPro" id="IPR023296">
    <property type="entry name" value="Glyco_hydro_beta-prop_sf"/>
</dbReference>
<evidence type="ECO:0000256" key="3">
    <source>
        <dbReference type="ARBA" id="ARBA00022801"/>
    </source>
</evidence>
<dbReference type="GO" id="GO:0045493">
    <property type="term" value="P:xylan catabolic process"/>
    <property type="evidence" value="ECO:0007669"/>
    <property type="project" value="UniProtKB-KW"/>
</dbReference>
<evidence type="ECO:0000256" key="6">
    <source>
        <dbReference type="PIRSR" id="PIRSR606710-1"/>
    </source>
</evidence>
<feature type="active site" description="Proton acceptor" evidence="6">
    <location>
        <position position="53"/>
    </location>
</feature>
<protein>
    <submittedName>
        <fullName evidence="9">Glycoside hydrolase family 43 protein</fullName>
    </submittedName>
</protein>
<gene>
    <name evidence="9" type="ORF">IRI77_02950</name>
</gene>
<keyword evidence="2" id="KW-0624">Polysaccharide degradation</keyword>
<dbReference type="Gene3D" id="2.115.10.20">
    <property type="entry name" value="Glycosyl hydrolase domain, family 43"/>
    <property type="match status" value="1"/>
</dbReference>
<proteinExistence type="inferred from homology"/>
<dbReference type="GO" id="GO:0004553">
    <property type="term" value="F:hydrolase activity, hydrolyzing O-glycosyl compounds"/>
    <property type="evidence" value="ECO:0007669"/>
    <property type="project" value="InterPro"/>
</dbReference>
<evidence type="ECO:0000256" key="7">
    <source>
        <dbReference type="PIRSR" id="PIRSR606710-2"/>
    </source>
</evidence>
<reference evidence="9 10" key="1">
    <citation type="submission" date="2020-10" db="EMBL/GenBank/DDBJ databases">
        <title>Complete genome sequence of Paludibaculum fermentans P105T, a facultatively anaerobic acidobacterium capable of dissimilatory Fe(III) reduction.</title>
        <authorList>
            <person name="Dedysh S.N."/>
            <person name="Beletsky A.V."/>
            <person name="Kulichevskaya I.S."/>
            <person name="Mardanov A.V."/>
            <person name="Ravin N.V."/>
        </authorList>
    </citation>
    <scope>NUCLEOTIDE SEQUENCE [LARGE SCALE GENOMIC DNA]</scope>
    <source>
        <strain evidence="9 10">P105</strain>
    </source>
</reference>
<dbReference type="EMBL" id="CP063849">
    <property type="protein sequence ID" value="QOY88936.1"/>
    <property type="molecule type" value="Genomic_DNA"/>
</dbReference>
<dbReference type="AlphaFoldDB" id="A0A7S7NSB8"/>
<dbReference type="SUPFAM" id="SSF75005">
    <property type="entry name" value="Arabinanase/levansucrase/invertase"/>
    <property type="match status" value="1"/>
</dbReference>
<evidence type="ECO:0000256" key="2">
    <source>
        <dbReference type="ARBA" id="ARBA00022651"/>
    </source>
</evidence>
<evidence type="ECO:0000256" key="1">
    <source>
        <dbReference type="ARBA" id="ARBA00009865"/>
    </source>
</evidence>
<evidence type="ECO:0000313" key="10">
    <source>
        <dbReference type="Proteomes" id="UP000593892"/>
    </source>
</evidence>
<evidence type="ECO:0000256" key="5">
    <source>
        <dbReference type="ARBA" id="ARBA00023295"/>
    </source>
</evidence>
<dbReference type="InterPro" id="IPR006710">
    <property type="entry name" value="Glyco_hydro_43"/>
</dbReference>
<keyword evidence="4" id="KW-0119">Carbohydrate metabolism</keyword>
<dbReference type="Pfam" id="PF04616">
    <property type="entry name" value="Glyco_hydro_43"/>
    <property type="match status" value="1"/>
</dbReference>
<dbReference type="Proteomes" id="UP000593892">
    <property type="component" value="Chromosome"/>
</dbReference>
<evidence type="ECO:0000256" key="4">
    <source>
        <dbReference type="ARBA" id="ARBA00023277"/>
    </source>
</evidence>
<keyword evidence="3 8" id="KW-0378">Hydrolase</keyword>
<name>A0A7S7NSB8_PALFE</name>
<dbReference type="PROSITE" id="PS51318">
    <property type="entry name" value="TAT"/>
    <property type="match status" value="1"/>
</dbReference>
<sequence length="391" mass="43287">MSDRNRPAAPATATASRRSVLRGLGAAVAAPLLAAGQEVPQTYTNPLGIAVADPFVLREPNGQYFVYGTGGGKGTTAYPAFTSTDVVHWQPVGEVYSRDPATAWCTDTFWAPAVYHVKDRYYLFYSAQWRDNPNKEKENYRIGAAVSDKPQGPFRDIRNAPLFDPGYPAIDAELLFDADGRVYLFYSRCCYKHPVESELADWARKEKLYTEIEESWIYGVEVKPDFTGTIGEPVMALRPPVSLSDKNAAWENLSVTTKEVNRRWTEGPCAFKHGGTYYLMYSANHYLGENYALGYATAKQPLGPYTKAANNPVLKKNTDRGGNVTGPAHNCVTYSPDGSEMLCLYAGRTAATGQRRVLFLDRMEIRKDGTLVVHGPVTTPQPLPSNRKRDG</sequence>
<dbReference type="KEGG" id="pfer:IRI77_02950"/>
<keyword evidence="5 8" id="KW-0326">Glycosidase</keyword>
<keyword evidence="2" id="KW-0858">Xylan degradation</keyword>
<feature type="active site" description="Proton donor" evidence="6">
    <location>
        <position position="266"/>
    </location>
</feature>
<dbReference type="CDD" id="cd08991">
    <property type="entry name" value="GH43_HoAraf43-like"/>
    <property type="match status" value="1"/>
</dbReference>
<dbReference type="PANTHER" id="PTHR43772">
    <property type="entry name" value="ENDO-1,4-BETA-XYLANASE"/>
    <property type="match status" value="1"/>
</dbReference>
<keyword evidence="10" id="KW-1185">Reference proteome</keyword>
<dbReference type="PANTHER" id="PTHR43772:SF2">
    <property type="entry name" value="PUTATIVE (AFU_ORTHOLOGUE AFUA_2G04480)-RELATED"/>
    <property type="match status" value="1"/>
</dbReference>
<organism evidence="9 10">
    <name type="scientific">Paludibaculum fermentans</name>
    <dbReference type="NCBI Taxonomy" id="1473598"/>
    <lineage>
        <taxon>Bacteria</taxon>
        <taxon>Pseudomonadati</taxon>
        <taxon>Acidobacteriota</taxon>
        <taxon>Terriglobia</taxon>
        <taxon>Bryobacterales</taxon>
        <taxon>Bryobacteraceae</taxon>
        <taxon>Paludibaculum</taxon>
    </lineage>
</organism>